<feature type="transmembrane region" description="Helical" evidence="6">
    <location>
        <begin position="146"/>
        <end position="165"/>
    </location>
</feature>
<evidence type="ECO:0000256" key="5">
    <source>
        <dbReference type="ARBA" id="ARBA00023136"/>
    </source>
</evidence>
<dbReference type="Gene3D" id="1.20.1740.10">
    <property type="entry name" value="Amino acid/polyamine transporter I"/>
    <property type="match status" value="1"/>
</dbReference>
<keyword evidence="2" id="KW-0813">Transport</keyword>
<feature type="transmembrane region" description="Helical" evidence="6">
    <location>
        <begin position="177"/>
        <end position="194"/>
    </location>
</feature>
<dbReference type="HOGENOM" id="CLU_004495_2_3_1"/>
<keyword evidence="5 6" id="KW-0472">Membrane</keyword>
<accession>A0A0C3H7W9</accession>
<feature type="transmembrane region" description="Helical" evidence="6">
    <location>
        <begin position="356"/>
        <end position="376"/>
    </location>
</feature>
<gene>
    <name evidence="7" type="ORF">OIDMADRAFT_127261</name>
</gene>
<dbReference type="InParanoid" id="A0A0C3H7W9"/>
<feature type="transmembrane region" description="Helical" evidence="6">
    <location>
        <begin position="382"/>
        <end position="406"/>
    </location>
</feature>
<feature type="transmembrane region" description="Helical" evidence="6">
    <location>
        <begin position="102"/>
        <end position="126"/>
    </location>
</feature>
<dbReference type="GO" id="GO:0016020">
    <property type="term" value="C:membrane"/>
    <property type="evidence" value="ECO:0007669"/>
    <property type="project" value="UniProtKB-SubCell"/>
</dbReference>
<dbReference type="AlphaFoldDB" id="A0A0C3H7W9"/>
<organism evidence="7 8">
    <name type="scientific">Oidiodendron maius (strain Zn)</name>
    <dbReference type="NCBI Taxonomy" id="913774"/>
    <lineage>
        <taxon>Eukaryota</taxon>
        <taxon>Fungi</taxon>
        <taxon>Dikarya</taxon>
        <taxon>Ascomycota</taxon>
        <taxon>Pezizomycotina</taxon>
        <taxon>Leotiomycetes</taxon>
        <taxon>Leotiomycetes incertae sedis</taxon>
        <taxon>Myxotrichaceae</taxon>
        <taxon>Oidiodendron</taxon>
    </lineage>
</organism>
<dbReference type="Pfam" id="PF13520">
    <property type="entry name" value="AA_permease_2"/>
    <property type="match status" value="1"/>
</dbReference>
<evidence type="ECO:0008006" key="9">
    <source>
        <dbReference type="Google" id="ProtNLM"/>
    </source>
</evidence>
<dbReference type="PANTHER" id="PTHR45649:SF14">
    <property type="entry name" value="GABA PERMEASE"/>
    <property type="match status" value="1"/>
</dbReference>
<evidence type="ECO:0000313" key="7">
    <source>
        <dbReference type="EMBL" id="KIM99359.1"/>
    </source>
</evidence>
<evidence type="ECO:0000256" key="3">
    <source>
        <dbReference type="ARBA" id="ARBA00022692"/>
    </source>
</evidence>
<feature type="transmembrane region" description="Helical" evidence="6">
    <location>
        <begin position="25"/>
        <end position="48"/>
    </location>
</feature>
<evidence type="ECO:0000256" key="6">
    <source>
        <dbReference type="SAM" id="Phobius"/>
    </source>
</evidence>
<name>A0A0C3H7W9_OIDMZ</name>
<dbReference type="PIRSF" id="PIRSF006060">
    <property type="entry name" value="AA_transporter"/>
    <property type="match status" value="1"/>
</dbReference>
<keyword evidence="8" id="KW-1185">Reference proteome</keyword>
<feature type="transmembrane region" description="Helical" evidence="6">
    <location>
        <begin position="54"/>
        <end position="81"/>
    </location>
</feature>
<dbReference type="InterPro" id="IPR002293">
    <property type="entry name" value="AA/rel_permease1"/>
</dbReference>
<reference evidence="8" key="2">
    <citation type="submission" date="2015-01" db="EMBL/GenBank/DDBJ databases">
        <title>Evolutionary Origins and Diversification of the Mycorrhizal Mutualists.</title>
        <authorList>
            <consortium name="DOE Joint Genome Institute"/>
            <consortium name="Mycorrhizal Genomics Consortium"/>
            <person name="Kohler A."/>
            <person name="Kuo A."/>
            <person name="Nagy L.G."/>
            <person name="Floudas D."/>
            <person name="Copeland A."/>
            <person name="Barry K.W."/>
            <person name="Cichocki N."/>
            <person name="Veneault-Fourrey C."/>
            <person name="LaButti K."/>
            <person name="Lindquist E.A."/>
            <person name="Lipzen A."/>
            <person name="Lundell T."/>
            <person name="Morin E."/>
            <person name="Murat C."/>
            <person name="Riley R."/>
            <person name="Ohm R."/>
            <person name="Sun H."/>
            <person name="Tunlid A."/>
            <person name="Henrissat B."/>
            <person name="Grigoriev I.V."/>
            <person name="Hibbett D.S."/>
            <person name="Martin F."/>
        </authorList>
    </citation>
    <scope>NUCLEOTIDE SEQUENCE [LARGE SCALE GENOMIC DNA]</scope>
    <source>
        <strain evidence="8">Zn</strain>
    </source>
</reference>
<feature type="transmembrane region" description="Helical" evidence="6">
    <location>
        <begin position="255"/>
        <end position="284"/>
    </location>
</feature>
<reference evidence="7 8" key="1">
    <citation type="submission" date="2014-04" db="EMBL/GenBank/DDBJ databases">
        <authorList>
            <consortium name="DOE Joint Genome Institute"/>
            <person name="Kuo A."/>
            <person name="Martino E."/>
            <person name="Perotto S."/>
            <person name="Kohler A."/>
            <person name="Nagy L.G."/>
            <person name="Floudas D."/>
            <person name="Copeland A."/>
            <person name="Barry K.W."/>
            <person name="Cichocki N."/>
            <person name="Veneault-Fourrey C."/>
            <person name="LaButti K."/>
            <person name="Lindquist E.A."/>
            <person name="Lipzen A."/>
            <person name="Lundell T."/>
            <person name="Morin E."/>
            <person name="Murat C."/>
            <person name="Sun H."/>
            <person name="Tunlid A."/>
            <person name="Henrissat B."/>
            <person name="Grigoriev I.V."/>
            <person name="Hibbett D.S."/>
            <person name="Martin F."/>
            <person name="Nordberg H.P."/>
            <person name="Cantor M.N."/>
            <person name="Hua S.X."/>
        </authorList>
    </citation>
    <scope>NUCLEOTIDE SEQUENCE [LARGE SCALE GENOMIC DNA]</scope>
    <source>
        <strain evidence="7 8">Zn</strain>
    </source>
</reference>
<dbReference type="PANTHER" id="PTHR45649">
    <property type="entry name" value="AMINO-ACID PERMEASE BAT1"/>
    <property type="match status" value="1"/>
</dbReference>
<evidence type="ECO:0000313" key="8">
    <source>
        <dbReference type="Proteomes" id="UP000054321"/>
    </source>
</evidence>
<feature type="transmembrane region" description="Helical" evidence="6">
    <location>
        <begin position="427"/>
        <end position="449"/>
    </location>
</feature>
<proteinExistence type="predicted"/>
<dbReference type="OrthoDB" id="4476201at2759"/>
<dbReference type="STRING" id="913774.A0A0C3H7W9"/>
<evidence type="ECO:0000256" key="1">
    <source>
        <dbReference type="ARBA" id="ARBA00004141"/>
    </source>
</evidence>
<keyword evidence="4 6" id="KW-1133">Transmembrane helix</keyword>
<evidence type="ECO:0000256" key="4">
    <source>
        <dbReference type="ARBA" id="ARBA00022989"/>
    </source>
</evidence>
<protein>
    <recommendedName>
        <fullName evidence="9">Amino acid permease/ SLC12A domain-containing protein</fullName>
    </recommendedName>
</protein>
<dbReference type="Proteomes" id="UP000054321">
    <property type="component" value="Unassembled WGS sequence"/>
</dbReference>
<sequence>MQNVHLSAGQHCSAQLEQRFSKLSMVAMTFAILNTWIALAGSIGIVIPSGGCVAFLYGFIFCVLCNLCLSASLGELASIWPTAGGQYHYAYALASEKWKKSISFWVGWTSIAGWLTLVTTEGFFAAQFVSAAAVIGSNGTYEIKQWRTFLIFLVILTFTTLSNLYANKFLPKWNDGALYWSILAVIVISITILAKSDKNNASFVFTNFTNETGWSNGTAWILGLLQSALSLIGFDAACHMTEEMPSPSRDTPRAMIYAILVGGVTGVAFILVILFCITDIETVLNTSTNMPISELIHQATGSRAAAIVLTIMLAVCFINGTNGCVTSASRLIFAMARDKGMPFSEFFSAINPRTHVPVRTVLFCFVFNLLFGLLYLGPSVAFNAYVASTTIFLNVSYAAPVIILVVRGRSILARKTVAFSLGKYGYFANYVGIIFVGVTSVFFCFPAALPTTSSNMNYVSVVLGIFIALLSGIWFRYRNQYQGPAFGVILGADMLQQRNHKHPQ</sequence>
<evidence type="ECO:0000256" key="2">
    <source>
        <dbReference type="ARBA" id="ARBA00022448"/>
    </source>
</evidence>
<dbReference type="GO" id="GO:0022857">
    <property type="term" value="F:transmembrane transporter activity"/>
    <property type="evidence" value="ECO:0007669"/>
    <property type="project" value="InterPro"/>
</dbReference>
<feature type="transmembrane region" description="Helical" evidence="6">
    <location>
        <begin position="455"/>
        <end position="475"/>
    </location>
</feature>
<keyword evidence="3 6" id="KW-0812">Transmembrane</keyword>
<comment type="subcellular location">
    <subcellularLocation>
        <location evidence="1">Membrane</location>
        <topology evidence="1">Multi-pass membrane protein</topology>
    </subcellularLocation>
</comment>
<dbReference type="EMBL" id="KN832879">
    <property type="protein sequence ID" value="KIM99359.1"/>
    <property type="molecule type" value="Genomic_DNA"/>
</dbReference>
<feature type="transmembrane region" description="Helical" evidence="6">
    <location>
        <begin position="304"/>
        <end position="335"/>
    </location>
</feature>